<evidence type="ECO:0000313" key="2">
    <source>
        <dbReference type="Proteomes" id="UP000236333"/>
    </source>
</evidence>
<dbReference type="EMBL" id="PGGS01000021">
    <property type="protein sequence ID" value="PNH11824.1"/>
    <property type="molecule type" value="Genomic_DNA"/>
</dbReference>
<dbReference type="Proteomes" id="UP000236333">
    <property type="component" value="Unassembled WGS sequence"/>
</dbReference>
<protein>
    <submittedName>
        <fullName evidence="1">Uncharacterized protein</fullName>
    </submittedName>
</protein>
<accession>A0A2J8AH25</accession>
<evidence type="ECO:0000313" key="1">
    <source>
        <dbReference type="EMBL" id="PNH11824.1"/>
    </source>
</evidence>
<keyword evidence="2" id="KW-1185">Reference proteome</keyword>
<comment type="caution">
    <text evidence="1">The sequence shown here is derived from an EMBL/GenBank/DDBJ whole genome shotgun (WGS) entry which is preliminary data.</text>
</comment>
<dbReference type="AlphaFoldDB" id="A0A2J8AH25"/>
<dbReference type="OrthoDB" id="536556at2759"/>
<proteinExistence type="predicted"/>
<sequence length="155" mass="16471">MLASMQMQRLARVHQARQTSCRLSRGPATTCAAARGSDAPSTSSPALLSVAAAAVAAAILSTSGPSFAAPLYDTLPGFGGEKSAFFEAVEQERQQRQPDLDDLFDENLMTEDMRRFVDSVTGNKLKPEQYQSGALAALHASRALKLLGEAGVKQD</sequence>
<organism evidence="1 2">
    <name type="scientific">Tetrabaena socialis</name>
    <dbReference type="NCBI Taxonomy" id="47790"/>
    <lineage>
        <taxon>Eukaryota</taxon>
        <taxon>Viridiplantae</taxon>
        <taxon>Chlorophyta</taxon>
        <taxon>core chlorophytes</taxon>
        <taxon>Chlorophyceae</taxon>
        <taxon>CS clade</taxon>
        <taxon>Chlamydomonadales</taxon>
        <taxon>Tetrabaenaceae</taxon>
        <taxon>Tetrabaena</taxon>
    </lineage>
</organism>
<name>A0A2J8AH25_9CHLO</name>
<gene>
    <name evidence="1" type="ORF">TSOC_001310</name>
</gene>
<reference evidence="1 2" key="1">
    <citation type="journal article" date="2017" name="Mol. Biol. Evol.">
        <title>The 4-celled Tetrabaena socialis nuclear genome reveals the essential components for genetic control of cell number at the origin of multicellularity in the volvocine lineage.</title>
        <authorList>
            <person name="Featherston J."/>
            <person name="Arakaki Y."/>
            <person name="Hanschen E.R."/>
            <person name="Ferris P.J."/>
            <person name="Michod R.E."/>
            <person name="Olson B.J.S.C."/>
            <person name="Nozaki H."/>
            <person name="Durand P.M."/>
        </authorList>
    </citation>
    <scope>NUCLEOTIDE SEQUENCE [LARGE SCALE GENOMIC DNA]</scope>
    <source>
        <strain evidence="1 2">NIES-571</strain>
    </source>
</reference>